<proteinExistence type="predicted"/>
<name>A0A401TZQ2_CHIPU</name>
<accession>A0A401TZQ2</accession>
<evidence type="ECO:0000313" key="2">
    <source>
        <dbReference type="Proteomes" id="UP000287033"/>
    </source>
</evidence>
<reference evidence="1 2" key="1">
    <citation type="journal article" date="2018" name="Nat. Ecol. Evol.">
        <title>Shark genomes provide insights into elasmobranch evolution and the origin of vertebrates.</title>
        <authorList>
            <person name="Hara Y"/>
            <person name="Yamaguchi K"/>
            <person name="Onimaru K"/>
            <person name="Kadota M"/>
            <person name="Koyanagi M"/>
            <person name="Keeley SD"/>
            <person name="Tatsumi K"/>
            <person name="Tanaka K"/>
            <person name="Motone F"/>
            <person name="Kageyama Y"/>
            <person name="Nozu R"/>
            <person name="Adachi N"/>
            <person name="Nishimura O"/>
            <person name="Nakagawa R"/>
            <person name="Tanegashima C"/>
            <person name="Kiyatake I"/>
            <person name="Matsumoto R"/>
            <person name="Murakumo K"/>
            <person name="Nishida K"/>
            <person name="Terakita A"/>
            <person name="Kuratani S"/>
            <person name="Sato K"/>
            <person name="Hyodo S Kuraku.S."/>
        </authorList>
    </citation>
    <scope>NUCLEOTIDE SEQUENCE [LARGE SCALE GENOMIC DNA]</scope>
</reference>
<protein>
    <submittedName>
        <fullName evidence="1">Uncharacterized protein</fullName>
    </submittedName>
</protein>
<evidence type="ECO:0000313" key="1">
    <source>
        <dbReference type="EMBL" id="GCC48124.1"/>
    </source>
</evidence>
<dbReference type="Proteomes" id="UP000287033">
    <property type="component" value="Unassembled WGS sequence"/>
</dbReference>
<comment type="caution">
    <text evidence="1">The sequence shown here is derived from an EMBL/GenBank/DDBJ whole genome shotgun (WGS) entry which is preliminary data.</text>
</comment>
<feature type="non-terminal residue" evidence="1">
    <location>
        <position position="186"/>
    </location>
</feature>
<sequence length="186" mass="20581">MHERERRVVADRADVAEMVGQPLELGHQRAQQHRARRHRNLLRGLDGLRERQCIGNRAVAGHPAGQPRGLLDGASRHQPFDPLMGVAEPLLEANHGLAAGGEAEMSGFDDAGMHGADRNLVQAVTFGRKERIRRWIRCRIETLAQRCLHLPATMIEPGAAVRRRGGHESEQVVDGALRSKRRAMAG</sequence>
<keyword evidence="2" id="KW-1185">Reference proteome</keyword>
<organism evidence="1 2">
    <name type="scientific">Chiloscyllium punctatum</name>
    <name type="common">Brownbanded bambooshark</name>
    <name type="synonym">Hemiscyllium punctatum</name>
    <dbReference type="NCBI Taxonomy" id="137246"/>
    <lineage>
        <taxon>Eukaryota</taxon>
        <taxon>Metazoa</taxon>
        <taxon>Chordata</taxon>
        <taxon>Craniata</taxon>
        <taxon>Vertebrata</taxon>
        <taxon>Chondrichthyes</taxon>
        <taxon>Elasmobranchii</taxon>
        <taxon>Galeomorphii</taxon>
        <taxon>Galeoidea</taxon>
        <taxon>Orectolobiformes</taxon>
        <taxon>Hemiscylliidae</taxon>
        <taxon>Chiloscyllium</taxon>
    </lineage>
</organism>
<gene>
    <name evidence="1" type="ORF">chiPu_0032198</name>
</gene>
<dbReference type="AlphaFoldDB" id="A0A401TZQ2"/>
<dbReference type="EMBL" id="BEZZ01230141">
    <property type="protein sequence ID" value="GCC48124.1"/>
    <property type="molecule type" value="Genomic_DNA"/>
</dbReference>